<dbReference type="Proteomes" id="UP000037035">
    <property type="component" value="Unassembled WGS sequence"/>
</dbReference>
<protein>
    <submittedName>
        <fullName evidence="2">Uncharacterized protein</fullName>
    </submittedName>
</protein>
<keyword evidence="3" id="KW-1185">Reference proteome</keyword>
<dbReference type="AlphaFoldDB" id="A0A0L6VSY6"/>
<accession>A0A0L6VSY6</accession>
<organism evidence="2 3">
    <name type="scientific">Puccinia sorghi</name>
    <dbReference type="NCBI Taxonomy" id="27349"/>
    <lineage>
        <taxon>Eukaryota</taxon>
        <taxon>Fungi</taxon>
        <taxon>Dikarya</taxon>
        <taxon>Basidiomycota</taxon>
        <taxon>Pucciniomycotina</taxon>
        <taxon>Pucciniomycetes</taxon>
        <taxon>Pucciniales</taxon>
        <taxon>Pucciniaceae</taxon>
        <taxon>Puccinia</taxon>
    </lineage>
</organism>
<keyword evidence="1" id="KW-0812">Transmembrane</keyword>
<comment type="caution">
    <text evidence="2">The sequence shown here is derived from an EMBL/GenBank/DDBJ whole genome shotgun (WGS) entry which is preliminary data.</text>
</comment>
<proteinExistence type="predicted"/>
<dbReference type="VEuPathDB" id="FungiDB:VP01_1098g2"/>
<name>A0A0L6VSY6_9BASI</name>
<feature type="transmembrane region" description="Helical" evidence="1">
    <location>
        <begin position="71"/>
        <end position="90"/>
    </location>
</feature>
<keyword evidence="1" id="KW-0472">Membrane</keyword>
<evidence type="ECO:0000256" key="1">
    <source>
        <dbReference type="SAM" id="Phobius"/>
    </source>
</evidence>
<reference evidence="2 3" key="1">
    <citation type="submission" date="2015-08" db="EMBL/GenBank/DDBJ databases">
        <title>Next Generation Sequencing and Analysis of the Genome of Puccinia sorghi L Schw, the Causal Agent of Maize Common Rust.</title>
        <authorList>
            <person name="Rochi L."/>
            <person name="Burguener G."/>
            <person name="Darino M."/>
            <person name="Turjanski A."/>
            <person name="Kreff E."/>
            <person name="Dieguez M.J."/>
            <person name="Sacco F."/>
        </authorList>
    </citation>
    <scope>NUCLEOTIDE SEQUENCE [LARGE SCALE GENOMIC DNA]</scope>
    <source>
        <strain evidence="2 3">RO10H11247</strain>
    </source>
</reference>
<evidence type="ECO:0000313" key="2">
    <source>
        <dbReference type="EMBL" id="KNZ63821.1"/>
    </source>
</evidence>
<evidence type="ECO:0000313" key="3">
    <source>
        <dbReference type="Proteomes" id="UP000037035"/>
    </source>
</evidence>
<dbReference type="EMBL" id="LAVV01001098">
    <property type="protein sequence ID" value="KNZ63821.1"/>
    <property type="molecule type" value="Genomic_DNA"/>
</dbReference>
<keyword evidence="1" id="KW-1133">Transmembrane helix</keyword>
<sequence>MHSHFAYCTVTVPKHLHIQTGSLISAWLENAAFKLKSVAQFFFQFQSSITNQSHQFFSLPPSYNQYYCIDFFFPFQLYFYLGFLIFPFFFRLDDQKSGNSYLRHRKSGMTGHTQRPVRIYLCLNEKKITSLLIKPFKDLQFGFNDKNVVGPFILEEAEIMSPIFLSYFIHHVHTQICLYTTSHVIYFYFHIFYTSGEAHGGGSSLNLAHVVTLNCRSGGDRMAGKQLCCKKHVLSDILVENMRTCMVTRQPAQHEIIHSHHLVFPTCNNPSVSCLTSKNSSQFCRGNIITSYYISFSYYCKNIIRVIYKYNLLITLNTLKVSLLPGLSAMMNPRLMSLHYHTLKSFSRFCLHSQLNLIQ</sequence>
<gene>
    <name evidence="2" type="ORF">VP01_1098g2</name>
</gene>